<evidence type="ECO:0000313" key="10">
    <source>
        <dbReference type="Proteomes" id="UP000243528"/>
    </source>
</evidence>
<comment type="subcellular location">
    <subcellularLocation>
        <location evidence="1">Cell membrane</location>
        <topology evidence="1">Multi-pass membrane protein</topology>
    </subcellularLocation>
</comment>
<evidence type="ECO:0000256" key="3">
    <source>
        <dbReference type="ARBA" id="ARBA00022692"/>
    </source>
</evidence>
<dbReference type="InterPro" id="IPR052053">
    <property type="entry name" value="IM_YidH-like"/>
</dbReference>
<comment type="caution">
    <text evidence="9">The sequence shown here is derived from an EMBL/GenBank/DDBJ whole genome shotgun (WGS) entry which is preliminary data.</text>
</comment>
<reference evidence="9 10" key="1">
    <citation type="submission" date="2018-03" db="EMBL/GenBank/DDBJ databases">
        <title>Genomic Encyclopedia of Archaeal and Bacterial Type Strains, Phase II (KMG-II): from individual species to whole genera.</title>
        <authorList>
            <person name="Goeker M."/>
        </authorList>
    </citation>
    <scope>NUCLEOTIDE SEQUENCE [LARGE SCALE GENOMIC DNA]</scope>
    <source>
        <strain evidence="9 10">DSM 45211</strain>
    </source>
</reference>
<evidence type="ECO:0000256" key="6">
    <source>
        <dbReference type="SAM" id="MobiDB-lite"/>
    </source>
</evidence>
<accession>A0A2P8DZ88</accession>
<evidence type="ECO:0000256" key="2">
    <source>
        <dbReference type="ARBA" id="ARBA00022475"/>
    </source>
</evidence>
<dbReference type="PANTHER" id="PTHR34187:SF2">
    <property type="entry name" value="DUF202 DOMAIN-CONTAINING PROTEIN"/>
    <property type="match status" value="1"/>
</dbReference>
<dbReference type="PANTHER" id="PTHR34187">
    <property type="entry name" value="FGR18P"/>
    <property type="match status" value="1"/>
</dbReference>
<dbReference type="InterPro" id="IPR003807">
    <property type="entry name" value="DUF202"/>
</dbReference>
<feature type="domain" description="DUF202" evidence="8">
    <location>
        <begin position="29"/>
        <end position="95"/>
    </location>
</feature>
<evidence type="ECO:0000256" key="7">
    <source>
        <dbReference type="SAM" id="Phobius"/>
    </source>
</evidence>
<dbReference type="RefSeq" id="WP_106538026.1">
    <property type="nucleotide sequence ID" value="NZ_PYGE01000010.1"/>
</dbReference>
<evidence type="ECO:0000259" key="8">
    <source>
        <dbReference type="Pfam" id="PF02656"/>
    </source>
</evidence>
<keyword evidence="2" id="KW-1003">Cell membrane</keyword>
<evidence type="ECO:0000256" key="4">
    <source>
        <dbReference type="ARBA" id="ARBA00022989"/>
    </source>
</evidence>
<dbReference type="Proteomes" id="UP000243528">
    <property type="component" value="Unassembled WGS sequence"/>
</dbReference>
<sequence length="129" mass="13998">MSDNTDRSDDPPRRWPRRVYDTGEEPDPRFTFANERTFLAWIRTALALLAAGIALEALEIPEHDTLRLLLVVALALLGALCSGMAFIRWAQAERALREAKPLPAPALAPVLAFGLAVAAVVIVAVLVTA</sequence>
<feature type="transmembrane region" description="Helical" evidence="7">
    <location>
        <begin position="38"/>
        <end position="58"/>
    </location>
</feature>
<protein>
    <submittedName>
        <fullName evidence="9">Putative membrane protein</fullName>
    </submittedName>
</protein>
<dbReference type="EMBL" id="PYGE01000010">
    <property type="protein sequence ID" value="PSL02519.1"/>
    <property type="molecule type" value="Genomic_DNA"/>
</dbReference>
<dbReference type="GO" id="GO:0005886">
    <property type="term" value="C:plasma membrane"/>
    <property type="evidence" value="ECO:0007669"/>
    <property type="project" value="UniProtKB-SubCell"/>
</dbReference>
<feature type="transmembrane region" description="Helical" evidence="7">
    <location>
        <begin position="65"/>
        <end position="87"/>
    </location>
</feature>
<evidence type="ECO:0000313" key="9">
    <source>
        <dbReference type="EMBL" id="PSL02519.1"/>
    </source>
</evidence>
<dbReference type="Pfam" id="PF02656">
    <property type="entry name" value="DUF202"/>
    <property type="match status" value="1"/>
</dbReference>
<evidence type="ECO:0000256" key="5">
    <source>
        <dbReference type="ARBA" id="ARBA00023136"/>
    </source>
</evidence>
<feature type="compositionally biased region" description="Basic and acidic residues" evidence="6">
    <location>
        <begin position="1"/>
        <end position="21"/>
    </location>
</feature>
<feature type="region of interest" description="Disordered" evidence="6">
    <location>
        <begin position="1"/>
        <end position="26"/>
    </location>
</feature>
<keyword evidence="10" id="KW-1185">Reference proteome</keyword>
<keyword evidence="3 7" id="KW-0812">Transmembrane</keyword>
<keyword evidence="4 7" id="KW-1133">Transmembrane helix</keyword>
<feature type="transmembrane region" description="Helical" evidence="7">
    <location>
        <begin position="107"/>
        <end position="127"/>
    </location>
</feature>
<proteinExistence type="predicted"/>
<keyword evidence="5 7" id="KW-0472">Membrane</keyword>
<evidence type="ECO:0000256" key="1">
    <source>
        <dbReference type="ARBA" id="ARBA00004651"/>
    </source>
</evidence>
<name>A0A2P8DZ88_9ACTN</name>
<organism evidence="9 10">
    <name type="scientific">Haloactinopolyspora alba</name>
    <dbReference type="NCBI Taxonomy" id="648780"/>
    <lineage>
        <taxon>Bacteria</taxon>
        <taxon>Bacillati</taxon>
        <taxon>Actinomycetota</taxon>
        <taxon>Actinomycetes</taxon>
        <taxon>Jiangellales</taxon>
        <taxon>Jiangellaceae</taxon>
        <taxon>Haloactinopolyspora</taxon>
    </lineage>
</organism>
<gene>
    <name evidence="9" type="ORF">CLV30_110174</name>
</gene>
<dbReference type="AlphaFoldDB" id="A0A2P8DZ88"/>